<evidence type="ECO:0000256" key="2">
    <source>
        <dbReference type="ARBA" id="ARBA00022737"/>
    </source>
</evidence>
<accession>A0A7N2R1T8</accession>
<proteinExistence type="predicted"/>
<dbReference type="Pfam" id="PF00931">
    <property type="entry name" value="NB-ARC"/>
    <property type="match status" value="1"/>
</dbReference>
<protein>
    <recommendedName>
        <fullName evidence="5">TIR domain-containing protein</fullName>
    </recommendedName>
</protein>
<dbReference type="Pfam" id="PF01582">
    <property type="entry name" value="TIR"/>
    <property type="match status" value="1"/>
</dbReference>
<name>A0A7N2R1T8_QUELO</name>
<dbReference type="SUPFAM" id="SSF52200">
    <property type="entry name" value="Toll/Interleukin receptor TIR domain"/>
    <property type="match status" value="1"/>
</dbReference>
<reference evidence="6 7" key="1">
    <citation type="journal article" date="2016" name="G3 (Bethesda)">
        <title>First Draft Assembly and Annotation of the Genome of a California Endemic Oak Quercus lobata Nee (Fagaceae).</title>
        <authorList>
            <person name="Sork V.L."/>
            <person name="Fitz-Gibbon S.T."/>
            <person name="Puiu D."/>
            <person name="Crepeau M."/>
            <person name="Gugger P.F."/>
            <person name="Sherman R."/>
            <person name="Stevens K."/>
            <person name="Langley C.H."/>
            <person name="Pellegrini M."/>
            <person name="Salzberg S.L."/>
        </authorList>
    </citation>
    <scope>NUCLEOTIDE SEQUENCE [LARGE SCALE GENOMIC DNA]</scope>
    <source>
        <strain evidence="6 7">cv. SW786</strain>
    </source>
</reference>
<evidence type="ECO:0000256" key="1">
    <source>
        <dbReference type="ARBA" id="ARBA00022614"/>
    </source>
</evidence>
<feature type="domain" description="TIR" evidence="5">
    <location>
        <begin position="173"/>
        <end position="338"/>
    </location>
</feature>
<reference evidence="6" key="2">
    <citation type="submission" date="2021-01" db="UniProtKB">
        <authorList>
            <consortium name="EnsemblPlants"/>
        </authorList>
    </citation>
    <scope>IDENTIFICATION</scope>
</reference>
<dbReference type="Gene3D" id="3.80.10.10">
    <property type="entry name" value="Ribonuclease Inhibitor"/>
    <property type="match status" value="1"/>
</dbReference>
<dbReference type="SUPFAM" id="SSF46785">
    <property type="entry name" value="Winged helix' DNA-binding domain"/>
    <property type="match status" value="1"/>
</dbReference>
<dbReference type="PANTHER" id="PTHR11017">
    <property type="entry name" value="LEUCINE-RICH REPEAT-CONTAINING PROTEIN"/>
    <property type="match status" value="1"/>
</dbReference>
<dbReference type="Gene3D" id="3.40.50.10140">
    <property type="entry name" value="Toll/interleukin-1 receptor homology (TIR) domain"/>
    <property type="match status" value="1"/>
</dbReference>
<dbReference type="SUPFAM" id="SSF52540">
    <property type="entry name" value="P-loop containing nucleoside triphosphate hydrolases"/>
    <property type="match status" value="1"/>
</dbReference>
<sequence>MFYMCQIFTICVRTVANLQRCEQEEGGGNGQERRKGSRDFVEIGGCGCGCGCGRGVRFSSMVVDGFVGFAMVVIDGGREIVDEFLRSAIPLSFLSLSNTRRKNTILLSIHLLKSNYYLIGTEPGVVSGHQGFRSFLLNFNTSLRFTSIFPTESMSTQGPSTSSASSPFSTPRWKFDVFLTFRGEDTRNSFASLLYTALKQKGVLAFIDEKMERGKHILREIFEAIEGSRFTIVIFSRNYVSSAYHLEELVHIVGCREKTGMRVLPVFYNVNPSDVRRQSGIFAEAFTKHEERFKGDMEKVQMWRAALTEVANLSGWHLQDGNLSESIKSIVEIISQHLRSSFTSITRNFIGIDSSMEELFTFYSNFKDNVCMIGICGIGGSGKTTLARVFYENFHRYFGGSSFIANVREYSEKFDLLQLQQLLLADILEEKDADIRNVYHGVNMIKKRLCQKKVLIVLDDVNKLDQLENLAGEHGWFGLGSLIIITTRDKHLLDHHGVHKIYKPNPLNNDDALKLFCLKAFKKEQPDEGYMQLSQDVVCYANGYPLALITFGSFLLGRTMDTWKSALDIFKKFPKKEIFDTLKVSYDGLEDMWKEIFLDVACFFRGKMKDQVIEILETCGFDAKIGIQVLMDKSLLTIENDTLQMHDLLQEMDKEIVRRESREEPGKRSRLWLHKDLFHVLMNKTASKTIQAIVLDKPGGDEAYQHIESYSEVFSKMCNLRLLIIDNVHILKGLNHLSNKLRLLDWHGYSSKCLPSRFQSKELVELKLQFSKIEYLWRGVKYLDKLKLINLGHSLNLIRTPDFTGVPRLEKLCLSGCINLVEIHPSIGQLSKLTVLNLEFCRSLINLPSSMDGLRLDSVHDEFENSAVVKATKIMRTYDDSNVAEHSASWSFPGETERDLDCLAVA</sequence>
<dbReference type="InParanoid" id="A0A7N2R1T8"/>
<dbReference type="GO" id="GO:0006952">
    <property type="term" value="P:defense response"/>
    <property type="evidence" value="ECO:0007669"/>
    <property type="project" value="UniProtKB-KW"/>
</dbReference>
<dbReference type="Pfam" id="PF07725">
    <property type="entry name" value="LRR_3"/>
    <property type="match status" value="1"/>
</dbReference>
<dbReference type="InterPro" id="IPR027417">
    <property type="entry name" value="P-loop_NTPase"/>
</dbReference>
<dbReference type="InterPro" id="IPR035897">
    <property type="entry name" value="Toll_tir_struct_dom_sf"/>
</dbReference>
<dbReference type="InterPro" id="IPR036390">
    <property type="entry name" value="WH_DNA-bd_sf"/>
</dbReference>
<dbReference type="InterPro" id="IPR058192">
    <property type="entry name" value="WHD_ROQ1-like"/>
</dbReference>
<dbReference type="GO" id="GO:0043531">
    <property type="term" value="F:ADP binding"/>
    <property type="evidence" value="ECO:0007669"/>
    <property type="project" value="InterPro"/>
</dbReference>
<keyword evidence="1" id="KW-0433">Leucine-rich repeat</keyword>
<keyword evidence="7" id="KW-1185">Reference proteome</keyword>
<dbReference type="InterPro" id="IPR044974">
    <property type="entry name" value="Disease_R_plants"/>
</dbReference>
<dbReference type="Gene3D" id="3.40.50.300">
    <property type="entry name" value="P-loop containing nucleotide triphosphate hydrolases"/>
    <property type="match status" value="1"/>
</dbReference>
<evidence type="ECO:0000313" key="6">
    <source>
        <dbReference type="EnsemblPlants" id="QL03p060916:mrna"/>
    </source>
</evidence>
<dbReference type="EnsemblPlants" id="QL03p060916:mrna">
    <property type="protein sequence ID" value="QL03p060916:mrna"/>
    <property type="gene ID" value="QL03p060916"/>
</dbReference>
<dbReference type="SMART" id="SM00255">
    <property type="entry name" value="TIR"/>
    <property type="match status" value="1"/>
</dbReference>
<dbReference type="FunCoup" id="A0A7N2R1T8">
    <property type="interactions" value="255"/>
</dbReference>
<evidence type="ECO:0000259" key="5">
    <source>
        <dbReference type="PROSITE" id="PS50104"/>
    </source>
</evidence>
<dbReference type="PROSITE" id="PS50104">
    <property type="entry name" value="TIR"/>
    <property type="match status" value="1"/>
</dbReference>
<dbReference type="EMBL" id="LRBV02000003">
    <property type="status" value="NOT_ANNOTATED_CDS"/>
    <property type="molecule type" value="Genomic_DNA"/>
</dbReference>
<organism evidence="6 7">
    <name type="scientific">Quercus lobata</name>
    <name type="common">Valley oak</name>
    <dbReference type="NCBI Taxonomy" id="97700"/>
    <lineage>
        <taxon>Eukaryota</taxon>
        <taxon>Viridiplantae</taxon>
        <taxon>Streptophyta</taxon>
        <taxon>Embryophyta</taxon>
        <taxon>Tracheophyta</taxon>
        <taxon>Spermatophyta</taxon>
        <taxon>Magnoliopsida</taxon>
        <taxon>eudicotyledons</taxon>
        <taxon>Gunneridae</taxon>
        <taxon>Pentapetalae</taxon>
        <taxon>rosids</taxon>
        <taxon>fabids</taxon>
        <taxon>Fagales</taxon>
        <taxon>Fagaceae</taxon>
        <taxon>Quercus</taxon>
    </lineage>
</organism>
<dbReference type="InterPro" id="IPR000157">
    <property type="entry name" value="TIR_dom"/>
</dbReference>
<dbReference type="GO" id="GO:0007165">
    <property type="term" value="P:signal transduction"/>
    <property type="evidence" value="ECO:0007669"/>
    <property type="project" value="InterPro"/>
</dbReference>
<dbReference type="Gene3D" id="1.10.8.430">
    <property type="entry name" value="Helical domain of apoptotic protease-activating factors"/>
    <property type="match status" value="1"/>
</dbReference>
<evidence type="ECO:0000256" key="3">
    <source>
        <dbReference type="ARBA" id="ARBA00022821"/>
    </source>
</evidence>
<dbReference type="Proteomes" id="UP000594261">
    <property type="component" value="Chromosome 3"/>
</dbReference>
<dbReference type="InterPro" id="IPR032675">
    <property type="entry name" value="LRR_dom_sf"/>
</dbReference>
<keyword evidence="3" id="KW-0611">Plant defense</keyword>
<keyword evidence="4" id="KW-0520">NAD</keyword>
<dbReference type="PANTHER" id="PTHR11017:SF573">
    <property type="entry name" value="ADP-RIBOSYL CYCLASE_CYCLIC ADP-RIBOSE HYDROLASE"/>
    <property type="match status" value="1"/>
</dbReference>
<evidence type="ECO:0000256" key="4">
    <source>
        <dbReference type="ARBA" id="ARBA00023027"/>
    </source>
</evidence>
<dbReference type="Gramene" id="QL03p060916:mrna">
    <property type="protein sequence ID" value="QL03p060916:mrna"/>
    <property type="gene ID" value="QL03p060916"/>
</dbReference>
<dbReference type="InterPro" id="IPR002182">
    <property type="entry name" value="NB-ARC"/>
</dbReference>
<dbReference type="FunFam" id="3.40.50.10140:FF:000007">
    <property type="entry name" value="Disease resistance protein (TIR-NBS-LRR class)"/>
    <property type="match status" value="1"/>
</dbReference>
<dbReference type="Pfam" id="PF23282">
    <property type="entry name" value="WHD_ROQ1"/>
    <property type="match status" value="1"/>
</dbReference>
<dbReference type="PRINTS" id="PR00364">
    <property type="entry name" value="DISEASERSIST"/>
</dbReference>
<dbReference type="SUPFAM" id="SSF52058">
    <property type="entry name" value="L domain-like"/>
    <property type="match status" value="1"/>
</dbReference>
<dbReference type="OMA" id="FTICVRT"/>
<dbReference type="InterPro" id="IPR042197">
    <property type="entry name" value="Apaf_helical"/>
</dbReference>
<dbReference type="AlphaFoldDB" id="A0A7N2R1T8"/>
<evidence type="ECO:0000313" key="7">
    <source>
        <dbReference type="Proteomes" id="UP000594261"/>
    </source>
</evidence>
<keyword evidence="2" id="KW-0677">Repeat</keyword>
<dbReference type="InterPro" id="IPR011713">
    <property type="entry name" value="Leu-rich_rpt_3"/>
</dbReference>